<dbReference type="OrthoDB" id="2489132at2"/>
<keyword evidence="3" id="KW-0145">Chemotaxis</keyword>
<dbReference type="Gene3D" id="6.10.340.10">
    <property type="match status" value="1"/>
</dbReference>
<dbReference type="HOGENOM" id="CLU_000445_107_19_7"/>
<dbReference type="EMBL" id="CP000252">
    <property type="protein sequence ID" value="ABC78346.1"/>
    <property type="molecule type" value="Genomic_DNA"/>
</dbReference>
<dbReference type="KEGG" id="sat:SYN_01236"/>
<dbReference type="GO" id="GO:0006935">
    <property type="term" value="P:chemotaxis"/>
    <property type="evidence" value="ECO:0007669"/>
    <property type="project" value="UniProtKB-KW"/>
</dbReference>
<dbReference type="CDD" id="cd12914">
    <property type="entry name" value="PDC1_DGC_like"/>
    <property type="match status" value="1"/>
</dbReference>
<dbReference type="InterPro" id="IPR003660">
    <property type="entry name" value="HAMP_dom"/>
</dbReference>
<evidence type="ECO:0000256" key="4">
    <source>
        <dbReference type="ARBA" id="ARBA00022692"/>
    </source>
</evidence>
<evidence type="ECO:0000256" key="1">
    <source>
        <dbReference type="ARBA" id="ARBA00004651"/>
    </source>
</evidence>
<dbReference type="Gene3D" id="1.10.287.950">
    <property type="entry name" value="Methyl-accepting chemotaxis protein"/>
    <property type="match status" value="1"/>
</dbReference>
<evidence type="ECO:0000313" key="13">
    <source>
        <dbReference type="EMBL" id="ABC78346.1"/>
    </source>
</evidence>
<dbReference type="Gene3D" id="3.30.450.20">
    <property type="entry name" value="PAS domain"/>
    <property type="match status" value="1"/>
</dbReference>
<dbReference type="Pfam" id="PF02743">
    <property type="entry name" value="dCache_1"/>
    <property type="match status" value="1"/>
</dbReference>
<evidence type="ECO:0000259" key="12">
    <source>
        <dbReference type="PROSITE" id="PS50885"/>
    </source>
</evidence>
<dbReference type="eggNOG" id="COG0840">
    <property type="taxonomic scope" value="Bacteria"/>
</dbReference>
<dbReference type="PROSITE" id="PS50885">
    <property type="entry name" value="HAMP"/>
    <property type="match status" value="1"/>
</dbReference>
<dbReference type="CDD" id="cd06225">
    <property type="entry name" value="HAMP"/>
    <property type="match status" value="1"/>
</dbReference>
<evidence type="ECO:0000256" key="10">
    <source>
        <dbReference type="SAM" id="Phobius"/>
    </source>
</evidence>
<evidence type="ECO:0000256" key="3">
    <source>
        <dbReference type="ARBA" id="ARBA00022500"/>
    </source>
</evidence>
<dbReference type="Pfam" id="PF00015">
    <property type="entry name" value="MCPsignal"/>
    <property type="match status" value="1"/>
</dbReference>
<evidence type="ECO:0000256" key="2">
    <source>
        <dbReference type="ARBA" id="ARBA00022475"/>
    </source>
</evidence>
<protein>
    <submittedName>
        <fullName evidence="13">Methyl-accepting chemotaxis protein</fullName>
    </submittedName>
</protein>
<accession>Q2LW85</accession>
<dbReference type="PANTHER" id="PTHR32089">
    <property type="entry name" value="METHYL-ACCEPTING CHEMOTAXIS PROTEIN MCPB"/>
    <property type="match status" value="1"/>
</dbReference>
<dbReference type="STRING" id="56780.SYN_01236"/>
<dbReference type="SMART" id="SM00304">
    <property type="entry name" value="HAMP"/>
    <property type="match status" value="1"/>
</dbReference>
<sequence>MKMKLGTKLLTGGLLVVAIPLIVIGIASIYIAKDSISTIAHDEMANVSNALASNIDLGLTEEMRRSQDISFSNSAVAAAEKVAKAGKEDSQSEIALVQRELTRIREAAGDRYETIVLFGTDGIVFADAVQGRDHGIDASDRDYFKKAMQGKCNLSDVVRSKATGNLICMAACPIFSEKSRKIVGVAGCAINVSFLTELVDKVKIGQTGYSVLLNREGVVLAHPNKENILTLNYKSLKGKGIDLLGKKIASQESGMVEYEFQGVDKVGAFTNIKTTGWTAFTSIPRDELFKPAVFTGNLIAVVGFISLLLAAAFFYFFSRSLTRPLEKVVSAAEQIAEGDLSVQISDENRQDEIGMLARAFMKMTQSLQEKAGVLQQIAAGNLTVEMKTPSDRDVMGKAFAAMISALRAEMQSIREAVNVIASSATQISASTTELASAASQTASAVSETTSTVEEVKQTAHLSTQKATHVFDSAQKATEVSQQGRKAIDLAVEGMNFIRTQTDSISESIVKLSERSQAIGEIIATVNDIADQSNLLAVNAAIEAAKAGDQGKGFAVVAQEVRNLAEQSKQATSQVRTILNEIQKAVGEAVMSTEQEIKAVEAGMRQTSEAGNSFRRLSDTIEESAQAATQITASSQQQLVGMDQVVLAITNINQASSQNVAGAKQVETAAQNLHDLGQQLKQLIDRYRL</sequence>
<dbReference type="InterPro" id="IPR033479">
    <property type="entry name" value="dCache_1"/>
</dbReference>
<dbReference type="eggNOG" id="COG2972">
    <property type="taxonomic scope" value="Bacteria"/>
</dbReference>
<comment type="similarity">
    <text evidence="8">Belongs to the methyl-accepting chemotaxis (MCP) protein family.</text>
</comment>
<dbReference type="InterPro" id="IPR029151">
    <property type="entry name" value="Sensor-like_sf"/>
</dbReference>
<dbReference type="PROSITE" id="PS50111">
    <property type="entry name" value="CHEMOTAXIS_TRANSDUC_2"/>
    <property type="match status" value="1"/>
</dbReference>
<gene>
    <name evidence="13" type="ORF">SYN_01236</name>
</gene>
<evidence type="ECO:0000256" key="7">
    <source>
        <dbReference type="ARBA" id="ARBA00023224"/>
    </source>
</evidence>
<dbReference type="InterPro" id="IPR004089">
    <property type="entry name" value="MCPsignal_dom"/>
</dbReference>
<evidence type="ECO:0000259" key="11">
    <source>
        <dbReference type="PROSITE" id="PS50111"/>
    </source>
</evidence>
<evidence type="ECO:0000256" key="8">
    <source>
        <dbReference type="ARBA" id="ARBA00029447"/>
    </source>
</evidence>
<keyword evidence="7 9" id="KW-0807">Transducer</keyword>
<dbReference type="SMART" id="SM00283">
    <property type="entry name" value="MA"/>
    <property type="match status" value="1"/>
</dbReference>
<feature type="transmembrane region" description="Helical" evidence="10">
    <location>
        <begin position="12"/>
        <end position="32"/>
    </location>
</feature>
<dbReference type="GO" id="GO:0007165">
    <property type="term" value="P:signal transduction"/>
    <property type="evidence" value="ECO:0007669"/>
    <property type="project" value="UniProtKB-KW"/>
</dbReference>
<dbReference type="InParanoid" id="Q2LW85"/>
<dbReference type="CDD" id="cd12912">
    <property type="entry name" value="PDC2_MCP_like"/>
    <property type="match status" value="1"/>
</dbReference>
<dbReference type="Pfam" id="PF00672">
    <property type="entry name" value="HAMP"/>
    <property type="match status" value="1"/>
</dbReference>
<evidence type="ECO:0000256" key="5">
    <source>
        <dbReference type="ARBA" id="ARBA00022989"/>
    </source>
</evidence>
<keyword evidence="6 10" id="KW-0472">Membrane</keyword>
<comment type="subcellular location">
    <subcellularLocation>
        <location evidence="1">Cell membrane</location>
        <topology evidence="1">Multi-pass membrane protein</topology>
    </subcellularLocation>
</comment>
<reference evidence="13 14" key="1">
    <citation type="journal article" date="2007" name="Proc. Natl. Acad. Sci. U.S.A.">
        <title>The genome of Syntrophus aciditrophicus: life at the thermodynamic limit of microbial growth.</title>
        <authorList>
            <person name="McInerney M.J."/>
            <person name="Rohlin L."/>
            <person name="Mouttaki H."/>
            <person name="Kim U."/>
            <person name="Krupp R.S."/>
            <person name="Rios-Hernandez L."/>
            <person name="Sieber J."/>
            <person name="Struchtemeyer C.G."/>
            <person name="Bhattacharyya A."/>
            <person name="Campbell J.W."/>
            <person name="Gunsalus R.P."/>
        </authorList>
    </citation>
    <scope>NUCLEOTIDE SEQUENCE [LARGE SCALE GENOMIC DNA]</scope>
    <source>
        <strain evidence="13 14">SB</strain>
    </source>
</reference>
<organism evidence="13 14">
    <name type="scientific">Syntrophus aciditrophicus (strain SB)</name>
    <dbReference type="NCBI Taxonomy" id="56780"/>
    <lineage>
        <taxon>Bacteria</taxon>
        <taxon>Pseudomonadati</taxon>
        <taxon>Thermodesulfobacteriota</taxon>
        <taxon>Syntrophia</taxon>
        <taxon>Syntrophales</taxon>
        <taxon>Syntrophaceae</taxon>
        <taxon>Syntrophus</taxon>
    </lineage>
</organism>
<dbReference type="GO" id="GO:0005886">
    <property type="term" value="C:plasma membrane"/>
    <property type="evidence" value="ECO:0007669"/>
    <property type="project" value="UniProtKB-SubCell"/>
</dbReference>
<dbReference type="AlphaFoldDB" id="Q2LW85"/>
<proteinExistence type="inferred from homology"/>
<dbReference type="SUPFAM" id="SSF103190">
    <property type="entry name" value="Sensory domain-like"/>
    <property type="match status" value="1"/>
</dbReference>
<keyword evidence="14" id="KW-1185">Reference proteome</keyword>
<name>Q2LW85_SYNAS</name>
<evidence type="ECO:0000256" key="9">
    <source>
        <dbReference type="PROSITE-ProRule" id="PRU00284"/>
    </source>
</evidence>
<dbReference type="RefSeq" id="WP_011418365.1">
    <property type="nucleotide sequence ID" value="NC_007759.1"/>
</dbReference>
<keyword evidence="5 10" id="KW-1133">Transmembrane helix</keyword>
<keyword evidence="2" id="KW-1003">Cell membrane</keyword>
<dbReference type="PANTHER" id="PTHR32089:SF112">
    <property type="entry name" value="LYSOZYME-LIKE PROTEIN-RELATED"/>
    <property type="match status" value="1"/>
</dbReference>
<dbReference type="CDD" id="cd11386">
    <property type="entry name" value="MCP_signal"/>
    <property type="match status" value="1"/>
</dbReference>
<dbReference type="Proteomes" id="UP000001933">
    <property type="component" value="Chromosome"/>
</dbReference>
<evidence type="ECO:0000256" key="6">
    <source>
        <dbReference type="ARBA" id="ARBA00023136"/>
    </source>
</evidence>
<evidence type="ECO:0000313" key="14">
    <source>
        <dbReference type="Proteomes" id="UP000001933"/>
    </source>
</evidence>
<feature type="domain" description="Methyl-accepting transducer" evidence="11">
    <location>
        <begin position="416"/>
        <end position="652"/>
    </location>
</feature>
<dbReference type="SUPFAM" id="SSF58104">
    <property type="entry name" value="Methyl-accepting chemotaxis protein (MCP) signaling domain"/>
    <property type="match status" value="1"/>
</dbReference>
<keyword evidence="4 10" id="KW-0812">Transmembrane</keyword>
<feature type="domain" description="HAMP" evidence="12">
    <location>
        <begin position="319"/>
        <end position="372"/>
    </location>
</feature>
<feature type="transmembrane region" description="Helical" evidence="10">
    <location>
        <begin position="298"/>
        <end position="317"/>
    </location>
</feature>